<evidence type="ECO:0000313" key="3">
    <source>
        <dbReference type="Proteomes" id="UP001175000"/>
    </source>
</evidence>
<sequence>MADRQSQPDLEIPATAPVQRYRTSSDMHPAALYTLTDIPADEFNELQRLCESRTGVGHGKAVKLTPRARFIGEPLRAVFNYHPELDRQEEFDAIMFIVATGRNWRENGVLLVSLDAADPDDEECRTNMFRIQPEMSGGTVVGIQLGNTDGEESKETDWLTPEGEERARRG</sequence>
<feature type="region of interest" description="Disordered" evidence="1">
    <location>
        <begin position="1"/>
        <end position="23"/>
    </location>
</feature>
<comment type="caution">
    <text evidence="2">The sequence shown here is derived from an EMBL/GenBank/DDBJ whole genome shotgun (WGS) entry which is preliminary data.</text>
</comment>
<dbReference type="AlphaFoldDB" id="A0AA39U5D9"/>
<feature type="region of interest" description="Disordered" evidence="1">
    <location>
        <begin position="144"/>
        <end position="170"/>
    </location>
</feature>
<dbReference type="EMBL" id="JAULSU010000007">
    <property type="protein sequence ID" value="KAK0611414.1"/>
    <property type="molecule type" value="Genomic_DNA"/>
</dbReference>
<organism evidence="2 3">
    <name type="scientific">Immersiella caudata</name>
    <dbReference type="NCBI Taxonomy" id="314043"/>
    <lineage>
        <taxon>Eukaryota</taxon>
        <taxon>Fungi</taxon>
        <taxon>Dikarya</taxon>
        <taxon>Ascomycota</taxon>
        <taxon>Pezizomycotina</taxon>
        <taxon>Sordariomycetes</taxon>
        <taxon>Sordariomycetidae</taxon>
        <taxon>Sordariales</taxon>
        <taxon>Lasiosphaeriaceae</taxon>
        <taxon>Immersiella</taxon>
    </lineage>
</organism>
<accession>A0AA39U5D9</accession>
<feature type="compositionally biased region" description="Basic and acidic residues" evidence="1">
    <location>
        <begin position="151"/>
        <end position="170"/>
    </location>
</feature>
<dbReference type="Proteomes" id="UP001175000">
    <property type="component" value="Unassembled WGS sequence"/>
</dbReference>
<keyword evidence="3" id="KW-1185">Reference proteome</keyword>
<protein>
    <submittedName>
        <fullName evidence="2">Uncharacterized protein</fullName>
    </submittedName>
</protein>
<gene>
    <name evidence="2" type="ORF">B0T14DRAFT_571301</name>
</gene>
<name>A0AA39U5D9_9PEZI</name>
<reference evidence="2" key="1">
    <citation type="submission" date="2023-06" db="EMBL/GenBank/DDBJ databases">
        <title>Genome-scale phylogeny and comparative genomics of the fungal order Sordariales.</title>
        <authorList>
            <consortium name="Lawrence Berkeley National Laboratory"/>
            <person name="Hensen N."/>
            <person name="Bonometti L."/>
            <person name="Westerberg I."/>
            <person name="Brannstrom I.O."/>
            <person name="Guillou S."/>
            <person name="Cros-Aarteil S."/>
            <person name="Calhoun S."/>
            <person name="Haridas S."/>
            <person name="Kuo A."/>
            <person name="Mondo S."/>
            <person name="Pangilinan J."/>
            <person name="Riley R."/>
            <person name="Labutti K."/>
            <person name="Andreopoulos B."/>
            <person name="Lipzen A."/>
            <person name="Chen C."/>
            <person name="Yanf M."/>
            <person name="Daum C."/>
            <person name="Ng V."/>
            <person name="Clum A."/>
            <person name="Steindorff A."/>
            <person name="Ohm R."/>
            <person name="Martin F."/>
            <person name="Silar P."/>
            <person name="Natvig D."/>
            <person name="Lalanne C."/>
            <person name="Gautier V."/>
            <person name="Ament-Velasquez S.L."/>
            <person name="Kruys A."/>
            <person name="Hutchinson M.I."/>
            <person name="Powell A.J."/>
            <person name="Barry K."/>
            <person name="Miller A.N."/>
            <person name="Grigoriev I.V."/>
            <person name="Debuchy R."/>
            <person name="Gladieux P."/>
            <person name="Thoren M.H."/>
            <person name="Johannesson H."/>
        </authorList>
    </citation>
    <scope>NUCLEOTIDE SEQUENCE</scope>
    <source>
        <strain evidence="2">CBS 606.72</strain>
    </source>
</reference>
<evidence type="ECO:0000256" key="1">
    <source>
        <dbReference type="SAM" id="MobiDB-lite"/>
    </source>
</evidence>
<evidence type="ECO:0000313" key="2">
    <source>
        <dbReference type="EMBL" id="KAK0611414.1"/>
    </source>
</evidence>
<proteinExistence type="predicted"/>